<accession>A0A9W9K3U3</accession>
<dbReference type="InterPro" id="IPR036397">
    <property type="entry name" value="RNaseH_sf"/>
</dbReference>
<comment type="caution">
    <text evidence="1">The sequence shown here is derived from an EMBL/GenBank/DDBJ whole genome shotgun (WGS) entry which is preliminary data.</text>
</comment>
<organism evidence="1 2">
    <name type="scientific">Penicillium alfredii</name>
    <dbReference type="NCBI Taxonomy" id="1506179"/>
    <lineage>
        <taxon>Eukaryota</taxon>
        <taxon>Fungi</taxon>
        <taxon>Dikarya</taxon>
        <taxon>Ascomycota</taxon>
        <taxon>Pezizomycotina</taxon>
        <taxon>Eurotiomycetes</taxon>
        <taxon>Eurotiomycetidae</taxon>
        <taxon>Eurotiales</taxon>
        <taxon>Aspergillaceae</taxon>
        <taxon>Penicillium</taxon>
    </lineage>
</organism>
<dbReference type="InterPro" id="IPR012337">
    <property type="entry name" value="RNaseH-like_sf"/>
</dbReference>
<sequence>MVETQSAVGIYFGDKNCYNISYLLDSAFDRHKSQATEPWPAFVTEIKRAWVRRADAGENLPLNQLVSKSDSEYLVRGITDWISKWKNNGWLYCKRQPVAKAPLFKLIELYIGRLERGKKVVVKFWMVPRAQNKEANCLAKMALMKHSTRQRTLGD</sequence>
<dbReference type="EMBL" id="JAPMSZ010000009">
    <property type="protein sequence ID" value="KAJ5092113.1"/>
    <property type="molecule type" value="Genomic_DNA"/>
</dbReference>
<evidence type="ECO:0000313" key="1">
    <source>
        <dbReference type="EMBL" id="KAJ5092113.1"/>
    </source>
</evidence>
<keyword evidence="2" id="KW-1185">Reference proteome</keyword>
<reference evidence="1" key="1">
    <citation type="submission" date="2022-11" db="EMBL/GenBank/DDBJ databases">
        <authorList>
            <person name="Petersen C."/>
        </authorList>
    </citation>
    <scope>NUCLEOTIDE SEQUENCE</scope>
    <source>
        <strain evidence="1">IBT 34128</strain>
    </source>
</reference>
<name>A0A9W9K3U3_9EURO</name>
<gene>
    <name evidence="1" type="ORF">NUU61_006983</name>
</gene>
<dbReference type="Gene3D" id="3.30.420.10">
    <property type="entry name" value="Ribonuclease H-like superfamily/Ribonuclease H"/>
    <property type="match status" value="1"/>
</dbReference>
<dbReference type="GO" id="GO:0003676">
    <property type="term" value="F:nucleic acid binding"/>
    <property type="evidence" value="ECO:0007669"/>
    <property type="project" value="InterPro"/>
</dbReference>
<dbReference type="OrthoDB" id="245563at2759"/>
<dbReference type="RefSeq" id="XP_056510310.1">
    <property type="nucleotide sequence ID" value="XM_056657510.1"/>
</dbReference>
<reference evidence="1" key="2">
    <citation type="journal article" date="2023" name="IMA Fungus">
        <title>Comparative genomic study of the Penicillium genus elucidates a diverse pangenome and 15 lateral gene transfer events.</title>
        <authorList>
            <person name="Petersen C."/>
            <person name="Sorensen T."/>
            <person name="Nielsen M.R."/>
            <person name="Sondergaard T.E."/>
            <person name="Sorensen J.L."/>
            <person name="Fitzpatrick D.A."/>
            <person name="Frisvad J.C."/>
            <person name="Nielsen K.L."/>
        </authorList>
    </citation>
    <scope>NUCLEOTIDE SEQUENCE</scope>
    <source>
        <strain evidence="1">IBT 34128</strain>
    </source>
</reference>
<protein>
    <recommendedName>
        <fullName evidence="3">RNase H type-1 domain-containing protein</fullName>
    </recommendedName>
</protein>
<dbReference type="GeneID" id="81396679"/>
<dbReference type="Proteomes" id="UP001141434">
    <property type="component" value="Unassembled WGS sequence"/>
</dbReference>
<proteinExistence type="predicted"/>
<evidence type="ECO:0000313" key="2">
    <source>
        <dbReference type="Proteomes" id="UP001141434"/>
    </source>
</evidence>
<evidence type="ECO:0008006" key="3">
    <source>
        <dbReference type="Google" id="ProtNLM"/>
    </source>
</evidence>
<dbReference type="SUPFAM" id="SSF53098">
    <property type="entry name" value="Ribonuclease H-like"/>
    <property type="match status" value="1"/>
</dbReference>
<dbReference type="AlphaFoldDB" id="A0A9W9K3U3"/>